<evidence type="ECO:0000256" key="6">
    <source>
        <dbReference type="ARBA" id="ARBA00022729"/>
    </source>
</evidence>
<dbReference type="PANTHER" id="PTHR32552">
    <property type="entry name" value="FERRICHROME IRON RECEPTOR-RELATED"/>
    <property type="match status" value="1"/>
</dbReference>
<evidence type="ECO:0000259" key="13">
    <source>
        <dbReference type="Pfam" id="PF07715"/>
    </source>
</evidence>
<evidence type="ECO:0000256" key="7">
    <source>
        <dbReference type="ARBA" id="ARBA00023004"/>
    </source>
</evidence>
<keyword evidence="15" id="KW-1185">Reference proteome</keyword>
<dbReference type="Gene3D" id="2.170.130.10">
    <property type="entry name" value="TonB-dependent receptor, plug domain"/>
    <property type="match status" value="1"/>
</dbReference>
<evidence type="ECO:0000256" key="4">
    <source>
        <dbReference type="ARBA" id="ARBA00022496"/>
    </source>
</evidence>
<feature type="signal peptide" evidence="12">
    <location>
        <begin position="1"/>
        <end position="27"/>
    </location>
</feature>
<comment type="subcellular location">
    <subcellularLocation>
        <location evidence="1 11">Cell outer membrane</location>
        <topology evidence="1 11">Multi-pass membrane protein</topology>
    </subcellularLocation>
</comment>
<dbReference type="EMBL" id="BKCN01000009">
    <property type="protein sequence ID" value="GER04360.1"/>
    <property type="molecule type" value="Genomic_DNA"/>
</dbReference>
<evidence type="ECO:0000313" key="14">
    <source>
        <dbReference type="EMBL" id="GER04360.1"/>
    </source>
</evidence>
<accession>A0A5A7NA74</accession>
<dbReference type="GO" id="GO:0009279">
    <property type="term" value="C:cell outer membrane"/>
    <property type="evidence" value="ECO:0007669"/>
    <property type="project" value="UniProtKB-SubCell"/>
</dbReference>
<dbReference type="GO" id="GO:0015344">
    <property type="term" value="F:siderophore uptake transmembrane transporter activity"/>
    <property type="evidence" value="ECO:0007669"/>
    <property type="project" value="TreeGrafter"/>
</dbReference>
<evidence type="ECO:0000256" key="2">
    <source>
        <dbReference type="ARBA" id="ARBA00022448"/>
    </source>
</evidence>
<dbReference type="InterPro" id="IPR012910">
    <property type="entry name" value="Plug_dom"/>
</dbReference>
<evidence type="ECO:0000256" key="5">
    <source>
        <dbReference type="ARBA" id="ARBA00022692"/>
    </source>
</evidence>
<evidence type="ECO:0000313" key="15">
    <source>
        <dbReference type="Proteomes" id="UP000324996"/>
    </source>
</evidence>
<gene>
    <name evidence="14" type="ORF">JCM17846_20420</name>
</gene>
<dbReference type="InterPro" id="IPR039426">
    <property type="entry name" value="TonB-dep_rcpt-like"/>
</dbReference>
<feature type="chain" id="PRO_5022726070" description="TonB-dependent receptor plug domain-containing protein" evidence="12">
    <location>
        <begin position="28"/>
        <end position="472"/>
    </location>
</feature>
<proteinExistence type="inferred from homology"/>
<evidence type="ECO:0000256" key="11">
    <source>
        <dbReference type="PROSITE-ProRule" id="PRU01360"/>
    </source>
</evidence>
<dbReference type="AlphaFoldDB" id="A0A5A7NA74"/>
<dbReference type="InterPro" id="IPR036942">
    <property type="entry name" value="Beta-barrel_TonB_sf"/>
</dbReference>
<dbReference type="SUPFAM" id="SSF56935">
    <property type="entry name" value="Porins"/>
    <property type="match status" value="1"/>
</dbReference>
<dbReference type="RefSeq" id="WP_313980949.1">
    <property type="nucleotide sequence ID" value="NZ_BKCN01000009.1"/>
</dbReference>
<keyword evidence="2 11" id="KW-0813">Transport</keyword>
<protein>
    <recommendedName>
        <fullName evidence="13">TonB-dependent receptor plug domain-containing protein</fullName>
    </recommendedName>
</protein>
<keyword evidence="6 12" id="KW-0732">Signal</keyword>
<name>A0A5A7NA74_9PROT</name>
<evidence type="ECO:0000256" key="9">
    <source>
        <dbReference type="ARBA" id="ARBA00023136"/>
    </source>
</evidence>
<dbReference type="InterPro" id="IPR037066">
    <property type="entry name" value="Plug_dom_sf"/>
</dbReference>
<keyword evidence="5 11" id="KW-0812">Transmembrane</keyword>
<sequence length="472" mass="50971">MTSKLNRYLQSCAILAFVAASPTATLAQQSDDAERAAEDEASNEPRRAAALEEIVITGTSRARSGLNTPLSLTSLDEKGIRRYSASSQADILRSIPTIKAEGGGGEVAANVFIKGLPSGGQFQFTPLQYDGVPVFSSFGLNSSAFDVYYRNDLGIERLEFVRGGVSNLFGAGSVAGLINYISKTGSEESESTVQLEWADEGRFRGDFATSGPLGGKDSNTFYALSGFYRYDEGPLKSGLPSEGFQLRGNIKREFEDNSGSFTIYGQWIDDSVQFFLPFPLTGDDRKRPTGNDGKIINTVQTDAAANLNFQTPDGVFETSIRDGASTEGGSVTVAFERDLDNGWGINARTKYARYSHEFNLFLDGDGIINLPETLSGFLDARGLGSLANASFTNEKSGQALAPGSLLFANRILDRNRPAEDFTAELNITKTLFTGAIDHSITLGGFFARAEADDENITTTFLAEFNDRLILLI</sequence>
<dbReference type="Pfam" id="PF07715">
    <property type="entry name" value="Plug"/>
    <property type="match status" value="1"/>
</dbReference>
<feature type="domain" description="TonB-dependent receptor plug" evidence="13">
    <location>
        <begin position="67"/>
        <end position="176"/>
    </location>
</feature>
<evidence type="ECO:0000256" key="10">
    <source>
        <dbReference type="ARBA" id="ARBA00023237"/>
    </source>
</evidence>
<evidence type="ECO:0000256" key="12">
    <source>
        <dbReference type="SAM" id="SignalP"/>
    </source>
</evidence>
<keyword evidence="3 11" id="KW-1134">Transmembrane beta strand</keyword>
<reference evidence="14 15" key="1">
    <citation type="submission" date="2019-09" db="EMBL/GenBank/DDBJ databases">
        <title>NBRP : Genome information of microbial organism related human and environment.</title>
        <authorList>
            <person name="Hattori M."/>
            <person name="Oshima K."/>
            <person name="Inaba H."/>
            <person name="Suda W."/>
            <person name="Sakamoto M."/>
            <person name="Iino T."/>
            <person name="Kitahara M."/>
            <person name="Oshida Y."/>
            <person name="Iida T."/>
            <person name="Kudo T."/>
            <person name="Itoh T."/>
            <person name="Ohkuma M."/>
        </authorList>
    </citation>
    <scope>NUCLEOTIDE SEQUENCE [LARGE SCALE GENOMIC DNA]</scope>
    <source>
        <strain evidence="14 15">Q-1</strain>
    </source>
</reference>
<keyword evidence="4" id="KW-0410">Iron transport</keyword>
<dbReference type="Gene3D" id="2.40.170.20">
    <property type="entry name" value="TonB-dependent receptor, beta-barrel domain"/>
    <property type="match status" value="1"/>
</dbReference>
<keyword evidence="7" id="KW-0408">Iron</keyword>
<evidence type="ECO:0000256" key="1">
    <source>
        <dbReference type="ARBA" id="ARBA00004571"/>
    </source>
</evidence>
<organism evidence="14 15">
    <name type="scientific">Iodidimonas nitroreducens</name>
    <dbReference type="NCBI Taxonomy" id="1236968"/>
    <lineage>
        <taxon>Bacteria</taxon>
        <taxon>Pseudomonadati</taxon>
        <taxon>Pseudomonadota</taxon>
        <taxon>Alphaproteobacteria</taxon>
        <taxon>Iodidimonadales</taxon>
        <taxon>Iodidimonadaceae</taxon>
        <taxon>Iodidimonas</taxon>
    </lineage>
</organism>
<dbReference type="PANTHER" id="PTHR32552:SF89">
    <property type="entry name" value="CATECHOLATE SIDEROPHORE RECEPTOR FIU"/>
    <property type="match status" value="1"/>
</dbReference>
<keyword evidence="9 11" id="KW-0472">Membrane</keyword>
<comment type="similarity">
    <text evidence="11">Belongs to the TonB-dependent receptor family.</text>
</comment>
<evidence type="ECO:0000256" key="3">
    <source>
        <dbReference type="ARBA" id="ARBA00022452"/>
    </source>
</evidence>
<dbReference type="Proteomes" id="UP000324996">
    <property type="component" value="Unassembled WGS sequence"/>
</dbReference>
<keyword evidence="8" id="KW-0406">Ion transport</keyword>
<comment type="caution">
    <text evidence="14">The sequence shown here is derived from an EMBL/GenBank/DDBJ whole genome shotgun (WGS) entry which is preliminary data.</text>
</comment>
<evidence type="ECO:0000256" key="8">
    <source>
        <dbReference type="ARBA" id="ARBA00023065"/>
    </source>
</evidence>
<keyword evidence="10 11" id="KW-0998">Cell outer membrane</keyword>
<dbReference type="PROSITE" id="PS52016">
    <property type="entry name" value="TONB_DEPENDENT_REC_3"/>
    <property type="match status" value="1"/>
</dbReference>